<dbReference type="InterPro" id="IPR020846">
    <property type="entry name" value="MFS_dom"/>
</dbReference>
<evidence type="ECO:0000313" key="10">
    <source>
        <dbReference type="EMBL" id="MDI7923674.1"/>
    </source>
</evidence>
<dbReference type="AlphaFoldDB" id="A0AAE3QIA9"/>
<comment type="caution">
    <text evidence="10">The sequence shown here is derived from an EMBL/GenBank/DDBJ whole genome shotgun (WGS) entry which is preliminary data.</text>
</comment>
<protein>
    <recommendedName>
        <fullName evidence="8">Bcr/CflA family efflux transporter</fullName>
    </recommendedName>
</protein>
<dbReference type="PANTHER" id="PTHR23502">
    <property type="entry name" value="MAJOR FACILITATOR SUPERFAMILY"/>
    <property type="match status" value="1"/>
</dbReference>
<feature type="transmembrane region" description="Helical" evidence="8">
    <location>
        <begin position="250"/>
        <end position="271"/>
    </location>
</feature>
<evidence type="ECO:0000256" key="1">
    <source>
        <dbReference type="ARBA" id="ARBA00004651"/>
    </source>
</evidence>
<evidence type="ECO:0000256" key="2">
    <source>
        <dbReference type="ARBA" id="ARBA00006236"/>
    </source>
</evidence>
<dbReference type="NCBIfam" id="TIGR00710">
    <property type="entry name" value="efflux_Bcr_CflA"/>
    <property type="match status" value="1"/>
</dbReference>
<comment type="subcellular location">
    <subcellularLocation>
        <location evidence="8">Cell inner membrane</location>
        <topology evidence="8">Multi-pass membrane protein</topology>
    </subcellularLocation>
    <subcellularLocation>
        <location evidence="1">Cell membrane</location>
        <topology evidence="1">Multi-pass membrane protein</topology>
    </subcellularLocation>
</comment>
<dbReference type="RefSeq" id="WP_311794523.1">
    <property type="nucleotide sequence ID" value="NZ_JALDYZ010000009.1"/>
</dbReference>
<dbReference type="PANTHER" id="PTHR23502:SF132">
    <property type="entry name" value="POLYAMINE TRANSPORTER 2-RELATED"/>
    <property type="match status" value="1"/>
</dbReference>
<feature type="transmembrane region" description="Helical" evidence="8">
    <location>
        <begin position="214"/>
        <end position="238"/>
    </location>
</feature>
<evidence type="ECO:0000256" key="5">
    <source>
        <dbReference type="ARBA" id="ARBA00022692"/>
    </source>
</evidence>
<dbReference type="CDD" id="cd17320">
    <property type="entry name" value="MFS_MdfA_MDR_like"/>
    <property type="match status" value="1"/>
</dbReference>
<dbReference type="Proteomes" id="UP001161580">
    <property type="component" value="Unassembled WGS sequence"/>
</dbReference>
<evidence type="ECO:0000313" key="11">
    <source>
        <dbReference type="Proteomes" id="UP001161580"/>
    </source>
</evidence>
<evidence type="ECO:0000256" key="4">
    <source>
        <dbReference type="ARBA" id="ARBA00022475"/>
    </source>
</evidence>
<comment type="caution">
    <text evidence="8">Lacks conserved residue(s) required for the propagation of feature annotation.</text>
</comment>
<keyword evidence="11" id="KW-1185">Reference proteome</keyword>
<organism evidence="10 11">
    <name type="scientific">Ferirhizobium litorale</name>
    <dbReference type="NCBI Taxonomy" id="2927786"/>
    <lineage>
        <taxon>Bacteria</taxon>
        <taxon>Pseudomonadati</taxon>
        <taxon>Pseudomonadota</taxon>
        <taxon>Alphaproteobacteria</taxon>
        <taxon>Hyphomicrobiales</taxon>
        <taxon>Rhizobiaceae</taxon>
        <taxon>Ferirhizobium</taxon>
    </lineage>
</organism>
<dbReference type="PROSITE" id="PS00216">
    <property type="entry name" value="SUGAR_TRANSPORT_1"/>
    <property type="match status" value="1"/>
</dbReference>
<evidence type="ECO:0000256" key="8">
    <source>
        <dbReference type="RuleBase" id="RU365088"/>
    </source>
</evidence>
<evidence type="ECO:0000256" key="7">
    <source>
        <dbReference type="ARBA" id="ARBA00023136"/>
    </source>
</evidence>
<dbReference type="Pfam" id="PF07690">
    <property type="entry name" value="MFS_1"/>
    <property type="match status" value="1"/>
</dbReference>
<dbReference type="InterPro" id="IPR036259">
    <property type="entry name" value="MFS_trans_sf"/>
</dbReference>
<feature type="transmembrane region" description="Helical" evidence="8">
    <location>
        <begin position="49"/>
        <end position="65"/>
    </location>
</feature>
<proteinExistence type="inferred from homology"/>
<dbReference type="InterPro" id="IPR004812">
    <property type="entry name" value="Efflux_drug-R_Bcr/CmlA"/>
</dbReference>
<dbReference type="GO" id="GO:0042910">
    <property type="term" value="F:xenobiotic transmembrane transporter activity"/>
    <property type="evidence" value="ECO:0007669"/>
    <property type="project" value="InterPro"/>
</dbReference>
<dbReference type="InterPro" id="IPR011701">
    <property type="entry name" value="MFS"/>
</dbReference>
<dbReference type="InterPro" id="IPR005829">
    <property type="entry name" value="Sugar_transporter_CS"/>
</dbReference>
<feature type="domain" description="Major facilitator superfamily (MFS) profile" evidence="9">
    <location>
        <begin position="11"/>
        <end position="397"/>
    </location>
</feature>
<name>A0AAE3QIA9_9HYPH</name>
<keyword evidence="5 8" id="KW-0812">Transmembrane</keyword>
<feature type="transmembrane region" description="Helical" evidence="8">
    <location>
        <begin position="308"/>
        <end position="333"/>
    </location>
</feature>
<dbReference type="GO" id="GO:0005886">
    <property type="term" value="C:plasma membrane"/>
    <property type="evidence" value="ECO:0007669"/>
    <property type="project" value="UniProtKB-SubCell"/>
</dbReference>
<evidence type="ECO:0000256" key="3">
    <source>
        <dbReference type="ARBA" id="ARBA00022448"/>
    </source>
</evidence>
<keyword evidence="6 8" id="KW-1133">Transmembrane helix</keyword>
<dbReference type="SUPFAM" id="SSF103473">
    <property type="entry name" value="MFS general substrate transporter"/>
    <property type="match status" value="1"/>
</dbReference>
<gene>
    <name evidence="10" type="ORF">MRS75_16460</name>
</gene>
<feature type="transmembrane region" description="Helical" evidence="8">
    <location>
        <begin position="370"/>
        <end position="389"/>
    </location>
</feature>
<dbReference type="EMBL" id="JALDYZ010000009">
    <property type="protein sequence ID" value="MDI7923674.1"/>
    <property type="molecule type" value="Genomic_DNA"/>
</dbReference>
<keyword evidence="3 8" id="KW-0813">Transport</keyword>
<accession>A0AAE3QIA9</accession>
<keyword evidence="7 8" id="KW-0472">Membrane</keyword>
<feature type="transmembrane region" description="Helical" evidence="8">
    <location>
        <begin position="102"/>
        <end position="123"/>
    </location>
</feature>
<feature type="transmembrane region" description="Helical" evidence="8">
    <location>
        <begin position="77"/>
        <end position="96"/>
    </location>
</feature>
<evidence type="ECO:0000256" key="6">
    <source>
        <dbReference type="ARBA" id="ARBA00022989"/>
    </source>
</evidence>
<keyword evidence="8" id="KW-0997">Cell inner membrane</keyword>
<feature type="transmembrane region" description="Helical" evidence="8">
    <location>
        <begin position="166"/>
        <end position="185"/>
    </location>
</feature>
<comment type="similarity">
    <text evidence="2 8">Belongs to the major facilitator superfamily. Bcr/CmlA family.</text>
</comment>
<evidence type="ECO:0000259" key="9">
    <source>
        <dbReference type="PROSITE" id="PS50850"/>
    </source>
</evidence>
<sequence>MTAFRMSEHRTSLIGALLAALGPISMAMYTPAMPELVRAFGTTDPAIKMSLSLYFAGFAVAQLLSGPMSDAFGRRKASITFLSIYLAGSFVAAYAPTIEWLLAGRLVQGIGASVGITVARAIVRDQFVGDQASRIMNMIGIMLAVGPAMAPTLGGLALAAFGWQSVFFLMVGFGMLACSVSVVFLKETSVPDRRRARPGFLASAYAALARDGRFLSASLVIGGSVGALYTQSTMLPFILIDEVGLTPTQFGMGMLMQSGSYFFGSVFLRFVAPRLSGENCVRIGLLLIGAGAVMVAVSAHLIEPSFLSIMLPVAIATMGIAFVTPHMTTAGLFPFPHIAGSASALMGFIQMGSGFGGGVVAALVGHPLLAFGTVIPTMGLVSILGYVWYMQCSRRAAALEVDHD</sequence>
<dbReference type="GO" id="GO:1990961">
    <property type="term" value="P:xenobiotic detoxification by transmembrane export across the plasma membrane"/>
    <property type="evidence" value="ECO:0007669"/>
    <property type="project" value="InterPro"/>
</dbReference>
<dbReference type="PROSITE" id="PS50850">
    <property type="entry name" value="MFS"/>
    <property type="match status" value="1"/>
</dbReference>
<reference evidence="10" key="1">
    <citation type="submission" date="2022-03" db="EMBL/GenBank/DDBJ databases">
        <title>Fererhizobium litorale gen. nov., sp. nov., isolated from sandy sediments of the Sea of Japan seashore.</title>
        <authorList>
            <person name="Romanenko L."/>
            <person name="Kurilenko V."/>
            <person name="Otstavnykh N."/>
            <person name="Svetashev V."/>
            <person name="Tekutyeva L."/>
            <person name="Isaeva M."/>
            <person name="Mikhailov V."/>
        </authorList>
    </citation>
    <scope>NUCLEOTIDE SEQUENCE</scope>
    <source>
        <strain evidence="10">KMM 9576</strain>
    </source>
</reference>
<feature type="transmembrane region" description="Helical" evidence="8">
    <location>
        <begin position="135"/>
        <end position="160"/>
    </location>
</feature>
<feature type="transmembrane region" description="Helical" evidence="8">
    <location>
        <begin position="283"/>
        <end position="302"/>
    </location>
</feature>
<keyword evidence="4" id="KW-1003">Cell membrane</keyword>
<dbReference type="Gene3D" id="1.20.1720.10">
    <property type="entry name" value="Multidrug resistance protein D"/>
    <property type="match status" value="1"/>
</dbReference>